<dbReference type="Proteomes" id="UP000030762">
    <property type="component" value="Unassembled WGS sequence"/>
</dbReference>
<dbReference type="RefSeq" id="XP_008621296.1">
    <property type="nucleotide sequence ID" value="XM_008623074.1"/>
</dbReference>
<dbReference type="Pfam" id="PF12796">
    <property type="entry name" value="Ank_2"/>
    <property type="match status" value="5"/>
</dbReference>
<keyword evidence="7" id="KW-0418">Kinase</keyword>
<dbReference type="GO" id="GO:0005737">
    <property type="term" value="C:cytoplasm"/>
    <property type="evidence" value="ECO:0007669"/>
    <property type="project" value="TreeGrafter"/>
</dbReference>
<dbReference type="Pfam" id="PF00023">
    <property type="entry name" value="Ank"/>
    <property type="match status" value="1"/>
</dbReference>
<accession>T0PSM9</accession>
<evidence type="ECO:0000256" key="2">
    <source>
        <dbReference type="ARBA" id="ARBA00023043"/>
    </source>
</evidence>
<dbReference type="AlphaFoldDB" id="T0PSM9"/>
<dbReference type="PANTHER" id="PTHR24198:SF165">
    <property type="entry name" value="ANKYRIN REPEAT-CONTAINING PROTEIN-RELATED"/>
    <property type="match status" value="1"/>
</dbReference>
<dbReference type="Gene3D" id="3.30.200.20">
    <property type="entry name" value="Phosphorylase Kinase, domain 1"/>
    <property type="match status" value="1"/>
</dbReference>
<keyword evidence="2 3" id="KW-0040">ANK repeat</keyword>
<evidence type="ECO:0000256" key="3">
    <source>
        <dbReference type="PROSITE-ProRule" id="PRU00023"/>
    </source>
</evidence>
<dbReference type="SUPFAM" id="SSF56112">
    <property type="entry name" value="Protein kinase-like (PK-like)"/>
    <property type="match status" value="1"/>
</dbReference>
<feature type="region of interest" description="Disordered" evidence="5">
    <location>
        <begin position="1071"/>
        <end position="1109"/>
    </location>
</feature>
<dbReference type="Pfam" id="PF07714">
    <property type="entry name" value="PK_Tyr_Ser-Thr"/>
    <property type="match status" value="1"/>
</dbReference>
<feature type="repeat" description="ANK" evidence="3">
    <location>
        <begin position="51"/>
        <end position="83"/>
    </location>
</feature>
<dbReference type="Pfam" id="PF13637">
    <property type="entry name" value="Ank_4"/>
    <property type="match status" value="1"/>
</dbReference>
<dbReference type="EMBL" id="JH767288">
    <property type="protein sequence ID" value="EQC25271.1"/>
    <property type="molecule type" value="Genomic_DNA"/>
</dbReference>
<dbReference type="eggNOG" id="KOG4177">
    <property type="taxonomic scope" value="Eukaryota"/>
</dbReference>
<feature type="domain" description="Protein kinase" evidence="6">
    <location>
        <begin position="805"/>
        <end position="1078"/>
    </location>
</feature>
<dbReference type="InterPro" id="IPR001245">
    <property type="entry name" value="Ser-Thr/Tyr_kinase_cat_dom"/>
</dbReference>
<evidence type="ECO:0000256" key="1">
    <source>
        <dbReference type="ARBA" id="ARBA00022737"/>
    </source>
</evidence>
<evidence type="ECO:0000256" key="5">
    <source>
        <dbReference type="SAM" id="MobiDB-lite"/>
    </source>
</evidence>
<dbReference type="GeneID" id="19957578"/>
<dbReference type="PROSITE" id="PS00107">
    <property type="entry name" value="PROTEIN_KINASE_ATP"/>
    <property type="match status" value="1"/>
</dbReference>
<evidence type="ECO:0000259" key="6">
    <source>
        <dbReference type="PROSITE" id="PS50011"/>
    </source>
</evidence>
<feature type="repeat" description="ANK" evidence="3">
    <location>
        <begin position="663"/>
        <end position="695"/>
    </location>
</feature>
<dbReference type="InterPro" id="IPR036770">
    <property type="entry name" value="Ankyrin_rpt-contain_sf"/>
</dbReference>
<dbReference type="OrthoDB" id="6781668at2759"/>
<evidence type="ECO:0000313" key="7">
    <source>
        <dbReference type="EMBL" id="EQC25271.1"/>
    </source>
</evidence>
<feature type="repeat" description="ANK" evidence="3">
    <location>
        <begin position="389"/>
        <end position="421"/>
    </location>
</feature>
<feature type="repeat" description="ANK" evidence="3">
    <location>
        <begin position="84"/>
        <end position="116"/>
    </location>
</feature>
<dbReference type="PROSITE" id="PS50011">
    <property type="entry name" value="PROTEIN_KINASE_DOM"/>
    <property type="match status" value="1"/>
</dbReference>
<dbReference type="SUPFAM" id="SSF48403">
    <property type="entry name" value="Ankyrin repeat"/>
    <property type="match status" value="3"/>
</dbReference>
<name>T0PSM9_SAPDV</name>
<keyword evidence="4" id="KW-0067">ATP-binding</keyword>
<keyword evidence="4" id="KW-0547">Nucleotide-binding</keyword>
<dbReference type="GO" id="GO:0005524">
    <property type="term" value="F:ATP binding"/>
    <property type="evidence" value="ECO:0007669"/>
    <property type="project" value="UniProtKB-UniRule"/>
</dbReference>
<dbReference type="InterPro" id="IPR017441">
    <property type="entry name" value="Protein_kinase_ATP_BS"/>
</dbReference>
<dbReference type="PROSITE" id="PS50297">
    <property type="entry name" value="ANK_REP_REGION"/>
    <property type="match status" value="6"/>
</dbReference>
<organism evidence="7 8">
    <name type="scientific">Saprolegnia diclina (strain VS20)</name>
    <dbReference type="NCBI Taxonomy" id="1156394"/>
    <lineage>
        <taxon>Eukaryota</taxon>
        <taxon>Sar</taxon>
        <taxon>Stramenopiles</taxon>
        <taxon>Oomycota</taxon>
        <taxon>Saprolegniomycetes</taxon>
        <taxon>Saprolegniales</taxon>
        <taxon>Saprolegniaceae</taxon>
        <taxon>Saprolegnia</taxon>
    </lineage>
</organism>
<gene>
    <name evidence="7" type="ORF">SDRG_16851</name>
</gene>
<sequence length="1109" mass="119505">MFGLWQTPEQTKARETKAKEEALLYAARGGNLAAVISSLNDRVNIECYDSNGWTPLHKAAMCDRLEIVRFLLEKGANIEAKSTYLDTPLHYASYNNHVEIVRLLLAYGANVNATTKWNQTPLMLAQEQGHVQVQELLQTAMLAKALREKRILDANSLLQQEAMNVNHQEPDGTTLLHLVLAMQDLKLLETMLENPNLAIDATDSSGRTALAIALATRNIEAAYALLQSNAQLDAVDKAIVAGVLRHAASTNNKEMVAELLKHGVHPATTNENGETALHFAAANGYIAIVQTLLENDESLLGLCDQNDVAMKGHKCIDATNQAGESPIFVAAAVGHADVVEALVQANAKPHRVSNDGSTLLHAAAVGGNPRVLGFVLPLCRDGLETRDEMGRTPLFVAAEKGHVDAVTAFLEAKANIFAINKVDKTTVLMAATTNPNESAVEAILSHLVPTLTLNDASYKALTAHRKELVAAQAYLNQRNAGRQTAFALASGNVLDRLPTQMEIFAAKRLRVDQAMQRKEAALATAISTCDWTTTSALLVDGVPVRTNLDRETLLAAIATEDKPELLHSLVAMAVYTDDVLLLRSGLLATPLCHETLQKALADAVASNKTRIVMDLLRTFPDAVHGTPSKGPSPLHFAAQAGSMALLGMLVSSPRTNIDAVNEEGYTALAVAVQANQVDAALVLLSVGANVSISLPDGSSVLHVAAKLPNDGDDWTLLHATLKAPSLNIDQFDTDGCTVLARAVLAEREDLVVLLVEAGADATLPMRNGQSLSILATAAQRRHQGIATYLNERVYPAAAKVTMAAIVQHEALGKGGNGQVFRATYQGRDVALKAASRSSVYAARAMREEMINTAACRCPHVVPFLAAVDHASNTPRMVVELMDLGDLHVQLAKKREVESVELPFTKMQVAWAIANALQVIHGLGKVHRDVKSLNVFLSSIHGVKLGDFGTTETLRTLMTGDKGTVLWTAPEVFRQRGSTYEEDRAYGTAADIYSFGVVLSELASGNEPYAELTCGVRSITDKVCANDLRPSLGQACPHWLRKLATACWAKEPSRRPTAKQIIKFLAKRLDDPDLDHAFDDDDDDLTPDAMMADTTEKPPADDLFSISEEP</sequence>
<dbReference type="STRING" id="1156394.T0PSM9"/>
<keyword evidence="1" id="KW-0677">Repeat</keyword>
<dbReference type="Gene3D" id="1.25.40.20">
    <property type="entry name" value="Ankyrin repeat-containing domain"/>
    <property type="match status" value="6"/>
</dbReference>
<evidence type="ECO:0000313" key="8">
    <source>
        <dbReference type="Proteomes" id="UP000030762"/>
    </source>
</evidence>
<dbReference type="VEuPathDB" id="FungiDB:SDRG_16851"/>
<keyword evidence="8" id="KW-1185">Reference proteome</keyword>
<evidence type="ECO:0000256" key="4">
    <source>
        <dbReference type="PROSITE-ProRule" id="PRU10141"/>
    </source>
</evidence>
<dbReference type="InterPro" id="IPR011009">
    <property type="entry name" value="Kinase-like_dom_sf"/>
</dbReference>
<dbReference type="SMART" id="SM00220">
    <property type="entry name" value="S_TKc"/>
    <property type="match status" value="1"/>
</dbReference>
<reference evidence="7 8" key="1">
    <citation type="submission" date="2012-04" db="EMBL/GenBank/DDBJ databases">
        <title>The Genome Sequence of Saprolegnia declina VS20.</title>
        <authorList>
            <consortium name="The Broad Institute Genome Sequencing Platform"/>
            <person name="Russ C."/>
            <person name="Nusbaum C."/>
            <person name="Tyler B."/>
            <person name="van West P."/>
            <person name="Dieguez-Uribeondo J."/>
            <person name="de Bruijn I."/>
            <person name="Tripathy S."/>
            <person name="Jiang R."/>
            <person name="Young S.K."/>
            <person name="Zeng Q."/>
            <person name="Gargeya S."/>
            <person name="Fitzgerald M."/>
            <person name="Haas B."/>
            <person name="Abouelleil A."/>
            <person name="Alvarado L."/>
            <person name="Arachchi H.M."/>
            <person name="Berlin A."/>
            <person name="Chapman S.B."/>
            <person name="Goldberg J."/>
            <person name="Griggs A."/>
            <person name="Gujja S."/>
            <person name="Hansen M."/>
            <person name="Howarth C."/>
            <person name="Imamovic A."/>
            <person name="Larimer J."/>
            <person name="McCowen C."/>
            <person name="Montmayeur A."/>
            <person name="Murphy C."/>
            <person name="Neiman D."/>
            <person name="Pearson M."/>
            <person name="Priest M."/>
            <person name="Roberts A."/>
            <person name="Saif S."/>
            <person name="Shea T."/>
            <person name="Sisk P."/>
            <person name="Sykes S."/>
            <person name="Wortman J."/>
            <person name="Nusbaum C."/>
            <person name="Birren B."/>
        </authorList>
    </citation>
    <scope>NUCLEOTIDE SEQUENCE [LARGE SCALE GENOMIC DNA]</scope>
    <source>
        <strain evidence="7 8">VS20</strain>
    </source>
</reference>
<feature type="repeat" description="ANK" evidence="3">
    <location>
        <begin position="322"/>
        <end position="354"/>
    </location>
</feature>
<dbReference type="PANTHER" id="PTHR24198">
    <property type="entry name" value="ANKYRIN REPEAT AND PROTEIN KINASE DOMAIN-CONTAINING PROTEIN"/>
    <property type="match status" value="1"/>
</dbReference>
<dbReference type="eggNOG" id="KOG0192">
    <property type="taxonomic scope" value="Eukaryota"/>
</dbReference>
<dbReference type="Gene3D" id="1.10.510.10">
    <property type="entry name" value="Transferase(Phosphotransferase) domain 1"/>
    <property type="match status" value="1"/>
</dbReference>
<proteinExistence type="predicted"/>
<dbReference type="PROSITE" id="PS50088">
    <property type="entry name" value="ANK_REPEAT"/>
    <property type="match status" value="7"/>
</dbReference>
<dbReference type="InterPro" id="IPR000719">
    <property type="entry name" value="Prot_kinase_dom"/>
</dbReference>
<dbReference type="PRINTS" id="PR01415">
    <property type="entry name" value="ANKYRIN"/>
</dbReference>
<dbReference type="OMA" id="MINTAAC"/>
<dbReference type="InterPro" id="IPR002110">
    <property type="entry name" value="Ankyrin_rpt"/>
</dbReference>
<dbReference type="InParanoid" id="T0PSM9"/>
<keyword evidence="7" id="KW-0808">Transferase</keyword>
<dbReference type="SMART" id="SM00248">
    <property type="entry name" value="ANK"/>
    <property type="match status" value="15"/>
</dbReference>
<feature type="repeat" description="ANK" evidence="3">
    <location>
        <begin position="272"/>
        <end position="295"/>
    </location>
</feature>
<protein>
    <submittedName>
        <fullName evidence="7">TKL protein kinase</fullName>
    </submittedName>
</protein>
<feature type="repeat" description="ANK" evidence="3">
    <location>
        <begin position="205"/>
        <end position="237"/>
    </location>
</feature>
<dbReference type="GO" id="GO:0004672">
    <property type="term" value="F:protein kinase activity"/>
    <property type="evidence" value="ECO:0007669"/>
    <property type="project" value="InterPro"/>
</dbReference>
<feature type="binding site" evidence="4">
    <location>
        <position position="832"/>
    </location>
    <ligand>
        <name>ATP</name>
        <dbReference type="ChEBI" id="CHEBI:30616"/>
    </ligand>
</feature>